<evidence type="ECO:0000313" key="1">
    <source>
        <dbReference type="EMBL" id="MVT44082.1"/>
    </source>
</evidence>
<dbReference type="AlphaFoldDB" id="A0A6N8JIV7"/>
<reference evidence="1 2" key="1">
    <citation type="submission" date="2019-12" db="EMBL/GenBank/DDBJ databases">
        <title>The draft genomic sequence of strain Chitinophaga oryziterrae JCM 16595.</title>
        <authorList>
            <person name="Zhang X."/>
        </authorList>
    </citation>
    <scope>NUCLEOTIDE SEQUENCE [LARGE SCALE GENOMIC DNA]</scope>
    <source>
        <strain evidence="1 2">JCM 16595</strain>
    </source>
</reference>
<comment type="caution">
    <text evidence="1">The sequence shown here is derived from an EMBL/GenBank/DDBJ whole genome shotgun (WGS) entry which is preliminary data.</text>
</comment>
<dbReference type="EMBL" id="WRXO01000010">
    <property type="protein sequence ID" value="MVT44082.1"/>
    <property type="molecule type" value="Genomic_DNA"/>
</dbReference>
<organism evidence="1 2">
    <name type="scientific">Chitinophaga oryziterrae</name>
    <dbReference type="NCBI Taxonomy" id="1031224"/>
    <lineage>
        <taxon>Bacteria</taxon>
        <taxon>Pseudomonadati</taxon>
        <taxon>Bacteroidota</taxon>
        <taxon>Chitinophagia</taxon>
        <taxon>Chitinophagales</taxon>
        <taxon>Chitinophagaceae</taxon>
        <taxon>Chitinophaga</taxon>
    </lineage>
</organism>
<accession>A0A6N8JIV7</accession>
<evidence type="ECO:0000313" key="2">
    <source>
        <dbReference type="Proteomes" id="UP000468388"/>
    </source>
</evidence>
<dbReference type="Proteomes" id="UP000468388">
    <property type="component" value="Unassembled WGS sequence"/>
</dbReference>
<proteinExistence type="predicted"/>
<dbReference type="OrthoDB" id="677245at2"/>
<sequence>MINEESAYSILQLSDAATAEEIVAQYEILKDQYKRIKDETVDLKTHLEYQLKQIELDDVYIYFRRKQRI</sequence>
<gene>
    <name evidence="1" type="ORF">GO495_26040</name>
</gene>
<protein>
    <submittedName>
        <fullName evidence="1">Uncharacterized protein</fullName>
    </submittedName>
</protein>
<name>A0A6N8JIV7_9BACT</name>
<dbReference type="RefSeq" id="WP_157302897.1">
    <property type="nucleotide sequence ID" value="NZ_BAAAZB010000021.1"/>
</dbReference>
<keyword evidence="2" id="KW-1185">Reference proteome</keyword>